<organism evidence="2 3">
    <name type="scientific">Sphingobium lactosutens DS20</name>
    <dbReference type="NCBI Taxonomy" id="1331060"/>
    <lineage>
        <taxon>Bacteria</taxon>
        <taxon>Pseudomonadati</taxon>
        <taxon>Pseudomonadota</taxon>
        <taxon>Alphaproteobacteria</taxon>
        <taxon>Sphingomonadales</taxon>
        <taxon>Sphingomonadaceae</taxon>
        <taxon>Sphingobium</taxon>
    </lineage>
</organism>
<dbReference type="PANTHER" id="PTHR47396">
    <property type="entry name" value="TYPE I RESTRICTION ENZYME ECOKI R PROTEIN"/>
    <property type="match status" value="1"/>
</dbReference>
<dbReference type="OrthoDB" id="9803459at2"/>
<comment type="caution">
    <text evidence="2">The sequence shown here is derived from an EMBL/GenBank/DDBJ whole genome shotgun (WGS) entry which is preliminary data.</text>
</comment>
<dbReference type="Pfam" id="PF04851">
    <property type="entry name" value="ResIII"/>
    <property type="match status" value="1"/>
</dbReference>
<dbReference type="GO" id="GO:0005829">
    <property type="term" value="C:cytosol"/>
    <property type="evidence" value="ECO:0007669"/>
    <property type="project" value="TreeGrafter"/>
</dbReference>
<evidence type="ECO:0000313" key="2">
    <source>
        <dbReference type="EMBL" id="EQB11930.1"/>
    </source>
</evidence>
<protein>
    <recommendedName>
        <fullName evidence="1">Helicase/UvrB N-terminal domain-containing protein</fullName>
    </recommendedName>
</protein>
<gene>
    <name evidence="2" type="ORF">RLDS_22650</name>
</gene>
<evidence type="ECO:0000259" key="1">
    <source>
        <dbReference type="Pfam" id="PF04851"/>
    </source>
</evidence>
<sequence>MAEANPIMLTPNQRIRRQVAQRLSLRKPQEEALTILADIADRIDWRGEVDTQALLADIAASFPSVEIFERAFPSLCFVLATGVGKTRLMGAFITYLYLTGRSKNFFLLAPNTTIYDKLVEDFSRQSSPKYVFRGVAEFAQTPPIIVTGDTWDEGRGIRGSQLIGDAIINIFNVDKINKEKGRIRSFRETLGESYFDYLAGLDDLVMLMDEAHRYRAKAAANAVYDLKPKLGLELTATPKTVGASPKDFRNVIYQYGLGQAMADGYVKEPAVATRENFRRADYDDAQLERIMLEDGVTYHEQVKVELELYARQSGRQSVHPFMLVVARDTSHAKDLHSYLASDDFFNAAYRGRVIEVHSNQTGEESNEAMARLVSLEHDAQTDIVIHVNKLKEGWDVTNLYTIVPLRASASEILTEQTLGRGLRLPYGARTGNEMVDTLTIIAHDRFDEVIREARKPDSVIAMKTLTIGEGGDITPEHREVVSVPTAAEAIFTGWQLDLPGQVAEERAAYVPPTPEQVACADTTMQFIRDKYERSLSGGLADLRKPEVQAQIARDVRQATQAAQGSFETILPEADVEQLVAQIAIAIADNSIEIPEIVVLPSREVNFWFDDFDLANLEAIRFQASSDTILIRNLRTDTQRELARSQDGPRETRVENYIIRHLMDFPEVDYDSQADLLYKLAGQAVERLRSYLATEEEVEAVALEQGKKIAAIIFGQMRDHYRETPVEYRARRVRSFKALKPQQLGVSLTKRLPLTEAATPLSSTPSYLFYGSKKCPYQFQKFDSDPERRFAAMIDSDRMPMVLKWLRPASGQFDIEYDRGRRYEPDFVVECDDCKLIVEVKAERELSDPVVLEKQRAAKAWVKNANEFAADGDGKLWLYVLLADTHVTESLTFAGLLAHASE</sequence>
<accession>T0IJK5</accession>
<dbReference type="Proteomes" id="UP000015531">
    <property type="component" value="Unassembled WGS sequence"/>
</dbReference>
<dbReference type="PATRIC" id="fig|1331060.3.peg.4385"/>
<dbReference type="REBASE" id="73348">
    <property type="entry name" value="SlaDS20ORF22635P"/>
</dbReference>
<dbReference type="GO" id="GO:0005524">
    <property type="term" value="F:ATP binding"/>
    <property type="evidence" value="ECO:0007669"/>
    <property type="project" value="InterPro"/>
</dbReference>
<dbReference type="eggNOG" id="COG1061">
    <property type="taxonomic scope" value="Bacteria"/>
</dbReference>
<dbReference type="InterPro" id="IPR050742">
    <property type="entry name" value="Helicase_Restrict-Modif_Enz"/>
</dbReference>
<evidence type="ECO:0000313" key="3">
    <source>
        <dbReference type="Proteomes" id="UP000015531"/>
    </source>
</evidence>
<dbReference type="AlphaFoldDB" id="T0IJK5"/>
<dbReference type="GO" id="GO:0016787">
    <property type="term" value="F:hydrolase activity"/>
    <property type="evidence" value="ECO:0007669"/>
    <property type="project" value="InterPro"/>
</dbReference>
<dbReference type="InterPro" id="IPR006935">
    <property type="entry name" value="Helicase/UvrB_N"/>
</dbReference>
<dbReference type="PANTHER" id="PTHR47396:SF1">
    <property type="entry name" value="ATP-DEPENDENT HELICASE IRC3-RELATED"/>
    <property type="match status" value="1"/>
</dbReference>
<dbReference type="GO" id="GO:0003677">
    <property type="term" value="F:DNA binding"/>
    <property type="evidence" value="ECO:0007669"/>
    <property type="project" value="InterPro"/>
</dbReference>
<proteinExistence type="predicted"/>
<reference evidence="2 3" key="1">
    <citation type="journal article" date="2013" name="Genome Announc.">
        <title>Draft Genome Sequence of Sphingobium lactosutens Strain DS20T, Isolated from a Hexachlorocyclohexane Dumpsite.</title>
        <authorList>
            <person name="Kumar R."/>
            <person name="Dwivedi V."/>
            <person name="Negi V."/>
            <person name="Khurana J.P."/>
            <person name="Lal R."/>
        </authorList>
    </citation>
    <scope>NUCLEOTIDE SEQUENCE [LARGE SCALE GENOMIC DNA]</scope>
    <source>
        <strain evidence="2 3">DS20</strain>
    </source>
</reference>
<dbReference type="SUPFAM" id="SSF52540">
    <property type="entry name" value="P-loop containing nucleoside triphosphate hydrolases"/>
    <property type="match status" value="2"/>
</dbReference>
<name>T0IJK5_9SPHN</name>
<dbReference type="InterPro" id="IPR027417">
    <property type="entry name" value="P-loop_NTPase"/>
</dbReference>
<dbReference type="Gene3D" id="3.40.50.300">
    <property type="entry name" value="P-loop containing nucleotide triphosphate hydrolases"/>
    <property type="match status" value="2"/>
</dbReference>
<feature type="domain" description="Helicase/UvrB N-terminal" evidence="1">
    <location>
        <begin position="23"/>
        <end position="239"/>
    </location>
</feature>
<dbReference type="EMBL" id="ATDP01000106">
    <property type="protein sequence ID" value="EQB11930.1"/>
    <property type="molecule type" value="Genomic_DNA"/>
</dbReference>
<keyword evidence="3" id="KW-1185">Reference proteome</keyword>